<dbReference type="InterPro" id="IPR032379">
    <property type="entry name" value="DUF4874"/>
</dbReference>
<feature type="domain" description="DUF4832" evidence="2">
    <location>
        <begin position="265"/>
        <end position="483"/>
    </location>
</feature>
<evidence type="ECO:0000313" key="5">
    <source>
        <dbReference type="Proteomes" id="UP001560573"/>
    </source>
</evidence>
<evidence type="ECO:0000313" key="4">
    <source>
        <dbReference type="EMBL" id="MEX6690324.1"/>
    </source>
</evidence>
<feature type="chain" id="PRO_5046479420" evidence="1">
    <location>
        <begin position="24"/>
        <end position="503"/>
    </location>
</feature>
<evidence type="ECO:0000259" key="2">
    <source>
        <dbReference type="Pfam" id="PF16116"/>
    </source>
</evidence>
<comment type="caution">
    <text evidence="4">The sequence shown here is derived from an EMBL/GenBank/DDBJ whole genome shotgun (WGS) entry which is preliminary data.</text>
</comment>
<organism evidence="4 5">
    <name type="scientific">Danxiaibacter flavus</name>
    <dbReference type="NCBI Taxonomy" id="3049108"/>
    <lineage>
        <taxon>Bacteria</taxon>
        <taxon>Pseudomonadati</taxon>
        <taxon>Bacteroidota</taxon>
        <taxon>Chitinophagia</taxon>
        <taxon>Chitinophagales</taxon>
        <taxon>Chitinophagaceae</taxon>
        <taxon>Danxiaibacter</taxon>
    </lineage>
</organism>
<dbReference type="InterPro" id="IPR032267">
    <property type="entry name" value="DUF4832"/>
</dbReference>
<evidence type="ECO:0000256" key="1">
    <source>
        <dbReference type="SAM" id="SignalP"/>
    </source>
</evidence>
<sequence>MAQRYGTFVLLILLNITGISAFAQDTTVIYTIDSTDFANPERGFYLPSQTYASSFKPLESPELKNQFRGPAKHGSASYAIYPTLLLREYVLDTFKDKLLSESFLQLVDKDLQAVKDAGIKVILRFCYVNKTHKGSCPDKEGICPPYGDAPKQFVLNHIRQLRPLFAKHVSIIALVQEGFIGIWGENYYTDYFGDASDNGNGKLLNEDWNARREVLTALLNSLPPSLMVQVRTPQIKQKFLYGPEAPVESAPMDKTIALSGAPASRIGFHNDCFLASPDDYGTYNDYGSSSQPKQSANDALRRYVEQDSKYVVVGGETCDDAYSPQNDCPPAGRAIDEMQAMHYSFLNTTYNNDVNNDWDSMGCINTIRKKLGYRLVLKNGIFPKVARKGDNINIHLTMENEGFASPFKLRPVYFVLRDSSNNKIYSLKCRSDIRTWFTGVTRVEEHLKVPVDMMPGRYELLLWLPDSDVLLHQRPAYSIRLANKNCWEAATGYNKLNVFVEVR</sequence>
<dbReference type="Pfam" id="PF16173">
    <property type="entry name" value="DUF4874"/>
    <property type="match status" value="1"/>
</dbReference>
<feature type="domain" description="DUF4874" evidence="3">
    <location>
        <begin position="39"/>
        <end position="234"/>
    </location>
</feature>
<protein>
    <submittedName>
        <fullName evidence="4">DUF4832 domain-containing protein</fullName>
    </submittedName>
</protein>
<reference evidence="4 5" key="1">
    <citation type="submission" date="2023-07" db="EMBL/GenBank/DDBJ databases">
        <authorList>
            <person name="Lian W.-H."/>
        </authorList>
    </citation>
    <scope>NUCLEOTIDE SEQUENCE [LARGE SCALE GENOMIC DNA]</scope>
    <source>
        <strain evidence="4 5">SYSU DXS3180</strain>
    </source>
</reference>
<name>A0ABV3ZKA4_9BACT</name>
<dbReference type="Proteomes" id="UP001560573">
    <property type="component" value="Unassembled WGS sequence"/>
</dbReference>
<keyword evidence="5" id="KW-1185">Reference proteome</keyword>
<keyword evidence="1" id="KW-0732">Signal</keyword>
<evidence type="ECO:0000259" key="3">
    <source>
        <dbReference type="Pfam" id="PF16173"/>
    </source>
</evidence>
<proteinExistence type="predicted"/>
<dbReference type="Pfam" id="PF16116">
    <property type="entry name" value="DUF4832"/>
    <property type="match status" value="1"/>
</dbReference>
<dbReference type="EMBL" id="JAULBC010000008">
    <property type="protein sequence ID" value="MEX6690324.1"/>
    <property type="molecule type" value="Genomic_DNA"/>
</dbReference>
<accession>A0ABV3ZKA4</accession>
<dbReference type="RefSeq" id="WP_369331738.1">
    <property type="nucleotide sequence ID" value="NZ_JAULBC010000008.1"/>
</dbReference>
<feature type="signal peptide" evidence="1">
    <location>
        <begin position="1"/>
        <end position="23"/>
    </location>
</feature>
<gene>
    <name evidence="4" type="ORF">QTN47_22630</name>
</gene>